<organism evidence="12 13">
    <name type="scientific">Raineyella antarctica</name>
    <dbReference type="NCBI Taxonomy" id="1577474"/>
    <lineage>
        <taxon>Bacteria</taxon>
        <taxon>Bacillati</taxon>
        <taxon>Actinomycetota</taxon>
        <taxon>Actinomycetes</taxon>
        <taxon>Propionibacteriales</taxon>
        <taxon>Propionibacteriaceae</taxon>
        <taxon>Raineyella</taxon>
    </lineage>
</organism>
<keyword evidence="3 9" id="KW-1003">Cell membrane</keyword>
<dbReference type="InterPro" id="IPR005665">
    <property type="entry name" value="SecF_bac"/>
</dbReference>
<proteinExistence type="inferred from homology"/>
<dbReference type="Pfam" id="PF02355">
    <property type="entry name" value="SecD_SecF_C"/>
    <property type="match status" value="1"/>
</dbReference>
<dbReference type="InterPro" id="IPR048634">
    <property type="entry name" value="SecD_SecF_C"/>
</dbReference>
<dbReference type="Proteomes" id="UP000199086">
    <property type="component" value="Unassembled WGS sequence"/>
</dbReference>
<dbReference type="PRINTS" id="PR01755">
    <property type="entry name" value="SECFTRNLCASE"/>
</dbReference>
<evidence type="ECO:0000256" key="4">
    <source>
        <dbReference type="ARBA" id="ARBA00022692"/>
    </source>
</evidence>
<comment type="function">
    <text evidence="9">Part of the Sec protein translocase complex. Interacts with the SecYEG preprotein conducting channel. SecDF uses the proton motive force (PMF) to complete protein translocation after the ATP-dependent function of SecA.</text>
</comment>
<keyword evidence="7 9" id="KW-0811">Translocation</keyword>
<dbReference type="HAMAP" id="MF_01464_B">
    <property type="entry name" value="SecF_B"/>
    <property type="match status" value="1"/>
</dbReference>
<feature type="transmembrane region" description="Helical" evidence="9">
    <location>
        <begin position="282"/>
        <end position="304"/>
    </location>
</feature>
<keyword evidence="5 9" id="KW-0653">Protein transport</keyword>
<evidence type="ECO:0000256" key="5">
    <source>
        <dbReference type="ARBA" id="ARBA00022927"/>
    </source>
</evidence>
<dbReference type="Gene3D" id="1.20.1640.10">
    <property type="entry name" value="Multidrug efflux transporter AcrB transmembrane domain"/>
    <property type="match status" value="1"/>
</dbReference>
<evidence type="ECO:0000256" key="10">
    <source>
        <dbReference type="SAM" id="MobiDB-lite"/>
    </source>
</evidence>
<evidence type="ECO:0000256" key="2">
    <source>
        <dbReference type="ARBA" id="ARBA00022448"/>
    </source>
</evidence>
<feature type="transmembrane region" description="Helical" evidence="9">
    <location>
        <begin position="171"/>
        <end position="191"/>
    </location>
</feature>
<comment type="subcellular location">
    <subcellularLocation>
        <location evidence="1 9">Cell membrane</location>
        <topology evidence="1 9">Multi-pass membrane protein</topology>
    </subcellularLocation>
</comment>
<dbReference type="InterPro" id="IPR022646">
    <property type="entry name" value="SecD/SecF_CS"/>
</dbReference>
<dbReference type="STRING" id="1577474.GA0111570_10511"/>
<keyword evidence="4 9" id="KW-0812">Transmembrane</keyword>
<feature type="transmembrane region" description="Helical" evidence="9">
    <location>
        <begin position="146"/>
        <end position="164"/>
    </location>
</feature>
<dbReference type="NCBIfam" id="TIGR00966">
    <property type="entry name" value="transloc_SecF"/>
    <property type="match status" value="1"/>
</dbReference>
<dbReference type="InterPro" id="IPR022645">
    <property type="entry name" value="SecD/SecF_bac"/>
</dbReference>
<dbReference type="GO" id="GO:0043952">
    <property type="term" value="P:protein transport by the Sec complex"/>
    <property type="evidence" value="ECO:0007669"/>
    <property type="project" value="UniProtKB-UniRule"/>
</dbReference>
<comment type="similarity">
    <text evidence="9">Belongs to the SecD/SecF family. SecF subfamily.</text>
</comment>
<evidence type="ECO:0000256" key="8">
    <source>
        <dbReference type="ARBA" id="ARBA00023136"/>
    </source>
</evidence>
<dbReference type="GO" id="GO:0065002">
    <property type="term" value="P:intracellular protein transmembrane transport"/>
    <property type="evidence" value="ECO:0007669"/>
    <property type="project" value="UniProtKB-UniRule"/>
</dbReference>
<dbReference type="GO" id="GO:0005886">
    <property type="term" value="C:plasma membrane"/>
    <property type="evidence" value="ECO:0007669"/>
    <property type="project" value="UniProtKB-SubCell"/>
</dbReference>
<dbReference type="InterPro" id="IPR022813">
    <property type="entry name" value="SecD/SecF_arch_bac"/>
</dbReference>
<evidence type="ECO:0000256" key="6">
    <source>
        <dbReference type="ARBA" id="ARBA00022989"/>
    </source>
</evidence>
<evidence type="ECO:0000313" key="12">
    <source>
        <dbReference type="EMBL" id="SDB85112.1"/>
    </source>
</evidence>
<dbReference type="SUPFAM" id="SSF82866">
    <property type="entry name" value="Multidrug efflux transporter AcrB transmembrane domain"/>
    <property type="match status" value="1"/>
</dbReference>
<keyword evidence="8 9" id="KW-0472">Membrane</keyword>
<comment type="subunit">
    <text evidence="9">Forms a complex with SecD. Part of the essential Sec protein translocation apparatus which comprises SecA, SecYEG and auxiliary proteins SecDF. Other proteins may also be involved.</text>
</comment>
<dbReference type="InterPro" id="IPR055344">
    <property type="entry name" value="SecD_SecF_C_bact"/>
</dbReference>
<accession>A0A1G6GST1</accession>
<dbReference type="GO" id="GO:0006605">
    <property type="term" value="P:protein targeting"/>
    <property type="evidence" value="ECO:0007669"/>
    <property type="project" value="UniProtKB-UniRule"/>
</dbReference>
<name>A0A1G6GST1_9ACTN</name>
<keyword evidence="6 9" id="KW-1133">Transmembrane helix</keyword>
<evidence type="ECO:0000256" key="3">
    <source>
        <dbReference type="ARBA" id="ARBA00022475"/>
    </source>
</evidence>
<dbReference type="PANTHER" id="PTHR30081">
    <property type="entry name" value="PROTEIN-EXPORT MEMBRANE PROTEIN SEC"/>
    <property type="match status" value="1"/>
</dbReference>
<dbReference type="NCBIfam" id="TIGR00916">
    <property type="entry name" value="2A0604s01"/>
    <property type="match status" value="1"/>
</dbReference>
<evidence type="ECO:0000256" key="7">
    <source>
        <dbReference type="ARBA" id="ARBA00023010"/>
    </source>
</evidence>
<gene>
    <name evidence="9" type="primary">secF</name>
    <name evidence="12" type="ORF">GA0111570_10511</name>
</gene>
<evidence type="ECO:0000256" key="1">
    <source>
        <dbReference type="ARBA" id="ARBA00004651"/>
    </source>
</evidence>
<feature type="transmembrane region" description="Helical" evidence="9">
    <location>
        <begin position="27"/>
        <end position="47"/>
    </location>
</feature>
<dbReference type="GO" id="GO:0015450">
    <property type="term" value="F:protein-transporting ATPase activity"/>
    <property type="evidence" value="ECO:0007669"/>
    <property type="project" value="InterPro"/>
</dbReference>
<sequence length="374" mass="40959">MGGLLGKLVRLSHGENVYDVMAHRRRWYVISAVVLAICILGVLVRGLNLSIEFRGGSEFRVPYAVTDTSVNDARAAIEKLSIPELNEITVTTIGANTVNVQTRALTSPEVTEIRQALGSWAGVSPDQVSYSLIGASWGKQITQKGIIALSVFLVLVGLLIAVYFRDWRMAVAAIAAVLHDLVVTVGVYAWVGFSVTPATLTALLTILGYSLYDTMVVFDRVRENVRDLGVRKETYTRAANRSLNEVLLRSINTTIIGVLPIVALLVAGIWVLGTGPIKDLSLAMVVGMIAGAYSSIYIATSLLVDMKERTSQMADWRSRLARDEERQLRAEQEAALVTSSPSPVTVAVDVTDHVHHGVRHQPEHRPRSQRRTEH</sequence>
<feature type="transmembrane region" description="Helical" evidence="9">
    <location>
        <begin position="246"/>
        <end position="270"/>
    </location>
</feature>
<dbReference type="EMBL" id="FMYF01000005">
    <property type="protein sequence ID" value="SDB85112.1"/>
    <property type="molecule type" value="Genomic_DNA"/>
</dbReference>
<reference evidence="12 13" key="1">
    <citation type="submission" date="2016-06" db="EMBL/GenBank/DDBJ databases">
        <authorList>
            <person name="Olsen C.W."/>
            <person name="Carey S."/>
            <person name="Hinshaw L."/>
            <person name="Karasin A.I."/>
        </authorList>
    </citation>
    <scope>NUCLEOTIDE SEQUENCE [LARGE SCALE GENOMIC DNA]</scope>
    <source>
        <strain evidence="12 13">LZ-22</strain>
    </source>
</reference>
<evidence type="ECO:0000313" key="13">
    <source>
        <dbReference type="Proteomes" id="UP000199086"/>
    </source>
</evidence>
<keyword evidence="2 9" id="KW-0813">Transport</keyword>
<dbReference type="Pfam" id="PF07549">
    <property type="entry name" value="Sec_GG"/>
    <property type="match status" value="1"/>
</dbReference>
<feature type="region of interest" description="Disordered" evidence="10">
    <location>
        <begin position="352"/>
        <end position="374"/>
    </location>
</feature>
<keyword evidence="13" id="KW-1185">Reference proteome</keyword>
<dbReference type="PANTHER" id="PTHR30081:SF8">
    <property type="entry name" value="PROTEIN TRANSLOCASE SUBUNIT SECF"/>
    <property type="match status" value="1"/>
</dbReference>
<evidence type="ECO:0000256" key="9">
    <source>
        <dbReference type="HAMAP-Rule" id="MF_01464"/>
    </source>
</evidence>
<protein>
    <recommendedName>
        <fullName evidence="9">Protein-export membrane protein SecF</fullName>
    </recommendedName>
</protein>
<feature type="transmembrane region" description="Helical" evidence="9">
    <location>
        <begin position="197"/>
        <end position="218"/>
    </location>
</feature>
<evidence type="ECO:0000259" key="11">
    <source>
        <dbReference type="Pfam" id="PF02355"/>
    </source>
</evidence>
<dbReference type="RefSeq" id="WP_175557408.1">
    <property type="nucleotide sequence ID" value="NZ_FMYF01000005.1"/>
</dbReference>
<feature type="domain" description="Protein export membrane protein SecD/SecF C-terminal" evidence="11">
    <location>
        <begin position="125"/>
        <end position="308"/>
    </location>
</feature>
<dbReference type="AlphaFoldDB" id="A0A1G6GST1"/>